<feature type="region of interest" description="Disordered" evidence="1">
    <location>
        <begin position="1"/>
        <end position="155"/>
    </location>
</feature>
<feature type="compositionally biased region" description="Basic and acidic residues" evidence="1">
    <location>
        <begin position="140"/>
        <end position="155"/>
    </location>
</feature>
<keyword evidence="3" id="KW-1185">Reference proteome</keyword>
<dbReference type="EMBL" id="UYYB01011642">
    <property type="protein sequence ID" value="VDM69266.1"/>
    <property type="molecule type" value="Genomic_DNA"/>
</dbReference>
<feature type="compositionally biased region" description="Basic and acidic residues" evidence="1">
    <location>
        <begin position="169"/>
        <end position="181"/>
    </location>
</feature>
<evidence type="ECO:0000313" key="2">
    <source>
        <dbReference type="EMBL" id="VDM69266.1"/>
    </source>
</evidence>
<feature type="compositionally biased region" description="Basic and acidic residues" evidence="1">
    <location>
        <begin position="78"/>
        <end position="91"/>
    </location>
</feature>
<evidence type="ECO:0000256" key="1">
    <source>
        <dbReference type="SAM" id="MobiDB-lite"/>
    </source>
</evidence>
<accession>A0A3P7II51</accession>
<sequence>MAGTFPRGGGKYFNNYDDYNSMGRYTPSNQPYRGSGPYYNHQYGGGGGGGYPLRSRGMQGRGGFSGGRGNYYGSQELQRSDSYHHDERDKPAPITRSRTESTAFEAERRRMELSRTSSRLSTSTEEVDNPTPRVVPKKLTNKDIFGEAKPVDTSERLREIEAKQERERMLEQQKYKEEAEAARLAAAAERTDGLPPHQTPHQFPIHHGHIAHHANHHQYHHAPSRQGLPPHAP</sequence>
<feature type="region of interest" description="Disordered" evidence="1">
    <location>
        <begin position="169"/>
        <end position="233"/>
    </location>
</feature>
<evidence type="ECO:0000313" key="3">
    <source>
        <dbReference type="Proteomes" id="UP000270094"/>
    </source>
</evidence>
<feature type="compositionally biased region" description="Basic residues" evidence="1">
    <location>
        <begin position="204"/>
        <end position="223"/>
    </location>
</feature>
<protein>
    <submittedName>
        <fullName evidence="2">Uncharacterized protein</fullName>
    </submittedName>
</protein>
<organism evidence="2 3">
    <name type="scientific">Strongylus vulgaris</name>
    <name type="common">Blood worm</name>
    <dbReference type="NCBI Taxonomy" id="40348"/>
    <lineage>
        <taxon>Eukaryota</taxon>
        <taxon>Metazoa</taxon>
        <taxon>Ecdysozoa</taxon>
        <taxon>Nematoda</taxon>
        <taxon>Chromadorea</taxon>
        <taxon>Rhabditida</taxon>
        <taxon>Rhabditina</taxon>
        <taxon>Rhabditomorpha</taxon>
        <taxon>Strongyloidea</taxon>
        <taxon>Strongylidae</taxon>
        <taxon>Strongylus</taxon>
    </lineage>
</organism>
<feature type="compositionally biased region" description="Gly residues" evidence="1">
    <location>
        <begin position="59"/>
        <end position="70"/>
    </location>
</feature>
<feature type="compositionally biased region" description="Low complexity" evidence="1">
    <location>
        <begin position="114"/>
        <end position="124"/>
    </location>
</feature>
<proteinExistence type="predicted"/>
<gene>
    <name evidence="2" type="ORF">SVUK_LOCUS4264</name>
</gene>
<reference evidence="2 3" key="1">
    <citation type="submission" date="2018-11" db="EMBL/GenBank/DDBJ databases">
        <authorList>
            <consortium name="Pathogen Informatics"/>
        </authorList>
    </citation>
    <scope>NUCLEOTIDE SEQUENCE [LARGE SCALE GENOMIC DNA]</scope>
</reference>
<feature type="non-terminal residue" evidence="2">
    <location>
        <position position="233"/>
    </location>
</feature>
<feature type="compositionally biased region" description="Gly residues" evidence="1">
    <location>
        <begin position="1"/>
        <end position="11"/>
    </location>
</feature>
<dbReference type="AlphaFoldDB" id="A0A3P7II51"/>
<name>A0A3P7II51_STRVU</name>
<dbReference type="OrthoDB" id="48651at2759"/>
<dbReference type="Proteomes" id="UP000270094">
    <property type="component" value="Unassembled WGS sequence"/>
</dbReference>